<dbReference type="EMBL" id="CP001337">
    <property type="protein sequence ID" value="ACL26169.1"/>
    <property type="molecule type" value="Genomic_DNA"/>
</dbReference>
<organism evidence="2 3">
    <name type="scientific">Chloroflexus aggregans (strain MD-66 / DSM 9485)</name>
    <dbReference type="NCBI Taxonomy" id="326427"/>
    <lineage>
        <taxon>Bacteria</taxon>
        <taxon>Bacillati</taxon>
        <taxon>Chloroflexota</taxon>
        <taxon>Chloroflexia</taxon>
        <taxon>Chloroflexales</taxon>
        <taxon>Chloroflexineae</taxon>
        <taxon>Chloroflexaceae</taxon>
        <taxon>Chloroflexus</taxon>
    </lineage>
</organism>
<dbReference type="SUPFAM" id="SSF143422">
    <property type="entry name" value="Transposase IS200-like"/>
    <property type="match status" value="1"/>
</dbReference>
<sequence length="197" mass="22618">MTYDPEQHHRRSIRLPGYDYVQAGGYFITICTHDRTNMFGEVVDGEMQVNAVGEVVCAEWFRTAQIRPYVRLYDDEFVVMPNHIHGIIWIINDDVGATRRVAPARRVAHRVGATRRVAPTDPPRGPASGSIGAIVGQFKSIATKRINALRGTPGAPVWQRNYYEHIIRTEDALQRIREYIATNPLRWHLDRENPDEW</sequence>
<evidence type="ECO:0000313" key="2">
    <source>
        <dbReference type="EMBL" id="ACL26169.1"/>
    </source>
</evidence>
<dbReference type="OrthoDB" id="9794403at2"/>
<feature type="domain" description="Transposase IS200-like" evidence="1">
    <location>
        <begin position="21"/>
        <end position="183"/>
    </location>
</feature>
<dbReference type="AlphaFoldDB" id="B8G8B5"/>
<gene>
    <name evidence="2" type="ordered locus">Cagg_3321</name>
</gene>
<dbReference type="STRING" id="326427.Cagg_3321"/>
<dbReference type="GO" id="GO:0043565">
    <property type="term" value="F:sequence-specific DNA binding"/>
    <property type="evidence" value="ECO:0007669"/>
    <property type="project" value="TreeGrafter"/>
</dbReference>
<evidence type="ECO:0000259" key="1">
    <source>
        <dbReference type="SMART" id="SM01321"/>
    </source>
</evidence>
<dbReference type="PANTHER" id="PTHR36966">
    <property type="entry name" value="REP-ASSOCIATED TYROSINE TRANSPOSASE"/>
    <property type="match status" value="1"/>
</dbReference>
<dbReference type="InterPro" id="IPR036515">
    <property type="entry name" value="Transposase_17_sf"/>
</dbReference>
<dbReference type="Gene3D" id="3.30.70.1290">
    <property type="entry name" value="Transposase IS200-like"/>
    <property type="match status" value="1"/>
</dbReference>
<dbReference type="eggNOG" id="COG1943">
    <property type="taxonomic scope" value="Bacteria"/>
</dbReference>
<reference evidence="2" key="1">
    <citation type="submission" date="2008-12" db="EMBL/GenBank/DDBJ databases">
        <title>Complete sequence of Chloroflexus aggregans DSM 9485.</title>
        <authorList>
            <consortium name="US DOE Joint Genome Institute"/>
            <person name="Lucas S."/>
            <person name="Copeland A."/>
            <person name="Lapidus A."/>
            <person name="Glavina del Rio T."/>
            <person name="Dalin E."/>
            <person name="Tice H."/>
            <person name="Pitluck S."/>
            <person name="Foster B."/>
            <person name="Larimer F."/>
            <person name="Land M."/>
            <person name="Hauser L."/>
            <person name="Kyrpides N."/>
            <person name="Mikhailova N."/>
            <person name="Bryant D."/>
            <person name="Richardson P."/>
        </authorList>
    </citation>
    <scope>NUCLEOTIDE SEQUENCE</scope>
    <source>
        <strain evidence="2">DSM 9485</strain>
    </source>
</reference>
<name>B8G8B5_CHLAD</name>
<dbReference type="KEGG" id="cag:Cagg_3321"/>
<dbReference type="GO" id="GO:0004803">
    <property type="term" value="F:transposase activity"/>
    <property type="evidence" value="ECO:0007669"/>
    <property type="project" value="InterPro"/>
</dbReference>
<dbReference type="HOGENOM" id="CLU_101329_0_0_0"/>
<keyword evidence="3" id="KW-1185">Reference proteome</keyword>
<protein>
    <recommendedName>
        <fullName evidence="1">Transposase IS200-like domain-containing protein</fullName>
    </recommendedName>
</protein>
<dbReference type="SMART" id="SM01321">
    <property type="entry name" value="Y1_Tnp"/>
    <property type="match status" value="1"/>
</dbReference>
<dbReference type="InterPro" id="IPR052715">
    <property type="entry name" value="RAYT_transposase"/>
</dbReference>
<proteinExistence type="predicted"/>
<dbReference type="InterPro" id="IPR002686">
    <property type="entry name" value="Transposase_17"/>
</dbReference>
<accession>B8G8B5</accession>
<dbReference type="GO" id="GO:0006313">
    <property type="term" value="P:DNA transposition"/>
    <property type="evidence" value="ECO:0007669"/>
    <property type="project" value="InterPro"/>
</dbReference>
<dbReference type="RefSeq" id="WP_015942016.1">
    <property type="nucleotide sequence ID" value="NC_011831.1"/>
</dbReference>
<evidence type="ECO:0000313" key="3">
    <source>
        <dbReference type="Proteomes" id="UP000002508"/>
    </source>
</evidence>
<dbReference type="PANTHER" id="PTHR36966:SF1">
    <property type="entry name" value="REP-ASSOCIATED TYROSINE TRANSPOSASE"/>
    <property type="match status" value="1"/>
</dbReference>
<dbReference type="Proteomes" id="UP000002508">
    <property type="component" value="Chromosome"/>
</dbReference>